<proteinExistence type="predicted"/>
<protein>
    <submittedName>
        <fullName evidence="1">Uncharacterized protein</fullName>
    </submittedName>
</protein>
<organism evidence="1 2">
    <name type="scientific">Ficus carica</name>
    <name type="common">Common fig</name>
    <dbReference type="NCBI Taxonomy" id="3494"/>
    <lineage>
        <taxon>Eukaryota</taxon>
        <taxon>Viridiplantae</taxon>
        <taxon>Streptophyta</taxon>
        <taxon>Embryophyta</taxon>
        <taxon>Tracheophyta</taxon>
        <taxon>Spermatophyta</taxon>
        <taxon>Magnoliopsida</taxon>
        <taxon>eudicotyledons</taxon>
        <taxon>Gunneridae</taxon>
        <taxon>Pentapetalae</taxon>
        <taxon>rosids</taxon>
        <taxon>fabids</taxon>
        <taxon>Rosales</taxon>
        <taxon>Moraceae</taxon>
        <taxon>Ficeae</taxon>
        <taxon>Ficus</taxon>
    </lineage>
</organism>
<evidence type="ECO:0000313" key="1">
    <source>
        <dbReference type="EMBL" id="GMN48604.1"/>
    </source>
</evidence>
<dbReference type="Proteomes" id="UP001187192">
    <property type="component" value="Unassembled WGS sequence"/>
</dbReference>
<name>A0AA88A9W9_FICCA</name>
<comment type="caution">
    <text evidence="1">The sequence shown here is derived from an EMBL/GenBank/DDBJ whole genome shotgun (WGS) entry which is preliminary data.</text>
</comment>
<reference evidence="1" key="1">
    <citation type="submission" date="2023-07" db="EMBL/GenBank/DDBJ databases">
        <title>draft genome sequence of fig (Ficus carica).</title>
        <authorList>
            <person name="Takahashi T."/>
            <person name="Nishimura K."/>
        </authorList>
    </citation>
    <scope>NUCLEOTIDE SEQUENCE</scope>
</reference>
<keyword evidence="2" id="KW-1185">Reference proteome</keyword>
<accession>A0AA88A9W9</accession>
<dbReference type="AlphaFoldDB" id="A0AA88A9W9"/>
<sequence length="64" mass="7001">MGTSTGHAYHSPRWGIRRRQVFSEYAQPGNMAYLDEVVKSGRVAMSSEKGPLVGSSRVTSVWSG</sequence>
<evidence type="ECO:0000313" key="2">
    <source>
        <dbReference type="Proteomes" id="UP001187192"/>
    </source>
</evidence>
<dbReference type="EMBL" id="BTGU01000028">
    <property type="protein sequence ID" value="GMN48604.1"/>
    <property type="molecule type" value="Genomic_DNA"/>
</dbReference>
<gene>
    <name evidence="1" type="ORF">TIFTF001_017768</name>
</gene>